<dbReference type="EMBL" id="JBHUMF010000031">
    <property type="protein sequence ID" value="MFD2682278.1"/>
    <property type="molecule type" value="Genomic_DNA"/>
</dbReference>
<dbReference type="RefSeq" id="WP_377937732.1">
    <property type="nucleotide sequence ID" value="NZ_JBHUMF010000031.1"/>
</dbReference>
<dbReference type="InterPro" id="IPR023753">
    <property type="entry name" value="FAD/NAD-binding_dom"/>
</dbReference>
<keyword evidence="3" id="KW-1185">Reference proteome</keyword>
<gene>
    <name evidence="2" type="ORF">ACFSUL_16175</name>
</gene>
<dbReference type="Gene3D" id="3.50.50.60">
    <property type="entry name" value="FAD/NAD(P)-binding domain"/>
    <property type="match status" value="1"/>
</dbReference>
<evidence type="ECO:0000313" key="3">
    <source>
        <dbReference type="Proteomes" id="UP001597506"/>
    </source>
</evidence>
<feature type="domain" description="FAD/NAD(P)-binding" evidence="1">
    <location>
        <begin position="9"/>
        <end position="97"/>
    </location>
</feature>
<comment type="caution">
    <text evidence="2">The sequence shown here is derived from an EMBL/GenBank/DDBJ whole genome shotgun (WGS) entry which is preliminary data.</text>
</comment>
<evidence type="ECO:0000313" key="2">
    <source>
        <dbReference type="EMBL" id="MFD2682278.1"/>
    </source>
</evidence>
<evidence type="ECO:0000259" key="1">
    <source>
        <dbReference type="Pfam" id="PF07992"/>
    </source>
</evidence>
<dbReference type="Proteomes" id="UP001597506">
    <property type="component" value="Unassembled WGS sequence"/>
</dbReference>
<protein>
    <submittedName>
        <fullName evidence="2">FAD-dependent oxidoreductase</fullName>
    </submittedName>
</protein>
<dbReference type="Pfam" id="PF07992">
    <property type="entry name" value="Pyr_redox_2"/>
    <property type="match status" value="1"/>
</dbReference>
<accession>A0ABW5RUR6</accession>
<reference evidence="3" key="1">
    <citation type="journal article" date="2019" name="Int. J. Syst. Evol. Microbiol.">
        <title>The Global Catalogue of Microorganisms (GCM) 10K type strain sequencing project: providing services to taxonomists for standard genome sequencing and annotation.</title>
        <authorList>
            <consortium name="The Broad Institute Genomics Platform"/>
            <consortium name="The Broad Institute Genome Sequencing Center for Infectious Disease"/>
            <person name="Wu L."/>
            <person name="Ma J."/>
        </authorList>
    </citation>
    <scope>NUCLEOTIDE SEQUENCE [LARGE SCALE GENOMIC DNA]</scope>
    <source>
        <strain evidence="3">KCTC 3913</strain>
    </source>
</reference>
<name>A0ABW5RUR6_9BACI</name>
<organism evidence="2 3">
    <name type="scientific">Bacillus seohaeanensis</name>
    <dbReference type="NCBI Taxonomy" id="284580"/>
    <lineage>
        <taxon>Bacteria</taxon>
        <taxon>Bacillati</taxon>
        <taxon>Bacillota</taxon>
        <taxon>Bacilli</taxon>
        <taxon>Bacillales</taxon>
        <taxon>Bacillaceae</taxon>
        <taxon>Bacillus</taxon>
    </lineage>
</organism>
<sequence length="120" mass="12866">MGAGFVEDEVENIAFEGDGFKIKTNNQEFQASHTLFATGALTNLAEKIRLTLTQGTGSRIKNSIEVDKEGRTNKNGIWATGTVAGGSVHTIVTAGNSAAVMNIISEINGERYVDHDRLKV</sequence>
<proteinExistence type="predicted"/>
<dbReference type="InterPro" id="IPR036188">
    <property type="entry name" value="FAD/NAD-bd_sf"/>
</dbReference>
<dbReference type="SUPFAM" id="SSF51905">
    <property type="entry name" value="FAD/NAD(P)-binding domain"/>
    <property type="match status" value="1"/>
</dbReference>